<proteinExistence type="predicted"/>
<comment type="caution">
    <text evidence="1">The sequence shown here is derived from an EMBL/GenBank/DDBJ whole genome shotgun (WGS) entry which is preliminary data.</text>
</comment>
<dbReference type="AlphaFoldDB" id="A0A0F9D3T0"/>
<dbReference type="EMBL" id="LAZR01043577">
    <property type="protein sequence ID" value="KKL06748.1"/>
    <property type="molecule type" value="Genomic_DNA"/>
</dbReference>
<feature type="non-terminal residue" evidence="1">
    <location>
        <position position="467"/>
    </location>
</feature>
<protein>
    <submittedName>
        <fullName evidence="1">Uncharacterized protein</fullName>
    </submittedName>
</protein>
<gene>
    <name evidence="1" type="ORF">LCGC14_2592930</name>
</gene>
<organism evidence="1">
    <name type="scientific">marine sediment metagenome</name>
    <dbReference type="NCBI Taxonomy" id="412755"/>
    <lineage>
        <taxon>unclassified sequences</taxon>
        <taxon>metagenomes</taxon>
        <taxon>ecological metagenomes</taxon>
    </lineage>
</organism>
<sequence length="467" mass="54300">ICQLQPYFPGVWAFQAWNMAWNISVTTHTPQERWKWVYNGVKLLRDRGIPLNPRSVILYKELSWIFFSKIAGRLDDMHMSYKQRWAGLMQRLLGAPPYEGELNTSLKQETEIVIDTFRPITEAPLDKDMSRQGKDRFQPDQLKVLLKDPAVNAYAEELGKFDVGINDSLLDAYNRWSLDQAVETIRIVPPEPRTESEKELSKLINSSTHAAARGKMLSFVRAQILWNEYKMDPDFMLELMERTVENDGKVYQIPLDWREALSHAIYWSAYGMKVCSRGDPSQMDGLNNARNILNSLKSLTATGLINLQVRPDDPDYPLYYESADLRYITPTHQQHLKFIAQLADLTGKDFKDNSLSSGHVNYLIEVINLLAADGRIAAAQRYFDFIKEKYKRTGPEWDFVSVEDFVVDRMQRNPNLRLPVAMQLLQYTLKRAYVARGLRGDQKLFRNRFQYAVKIYNAYQRNSNERM</sequence>
<reference evidence="1" key="1">
    <citation type="journal article" date="2015" name="Nature">
        <title>Complex archaea that bridge the gap between prokaryotes and eukaryotes.</title>
        <authorList>
            <person name="Spang A."/>
            <person name="Saw J.H."/>
            <person name="Jorgensen S.L."/>
            <person name="Zaremba-Niedzwiedzka K."/>
            <person name="Martijn J."/>
            <person name="Lind A.E."/>
            <person name="van Eijk R."/>
            <person name="Schleper C."/>
            <person name="Guy L."/>
            <person name="Ettema T.J."/>
        </authorList>
    </citation>
    <scope>NUCLEOTIDE SEQUENCE</scope>
</reference>
<accession>A0A0F9D3T0</accession>
<feature type="non-terminal residue" evidence="1">
    <location>
        <position position="1"/>
    </location>
</feature>
<name>A0A0F9D3T0_9ZZZZ</name>
<evidence type="ECO:0000313" key="1">
    <source>
        <dbReference type="EMBL" id="KKL06748.1"/>
    </source>
</evidence>